<keyword evidence="2" id="KW-1185">Reference proteome</keyword>
<proteinExistence type="predicted"/>
<name>A0AAD3H4R3_9STRA</name>
<dbReference type="Proteomes" id="UP001054902">
    <property type="component" value="Unassembled WGS sequence"/>
</dbReference>
<dbReference type="SUPFAM" id="SSF48403">
    <property type="entry name" value="Ankyrin repeat"/>
    <property type="match status" value="1"/>
</dbReference>
<evidence type="ECO:0000313" key="1">
    <source>
        <dbReference type="EMBL" id="GFH49983.1"/>
    </source>
</evidence>
<dbReference type="EMBL" id="BLLK01000038">
    <property type="protein sequence ID" value="GFH49983.1"/>
    <property type="molecule type" value="Genomic_DNA"/>
</dbReference>
<accession>A0AAD3H4R3</accession>
<sequence>MNRSTSSSSPLPTHVLSHCFSFLGSSGHYYFLASVCRDFRIAVEELYQGSRNTSMDSIISSVSTYRHIIKIVDSNTICEEIFKAIFRKDRVEIFTEISNKLEIMVSVHLAIANCSTEIMRSIITDEKVVYEMMNYPTHVCVSSACDVSMIQYLMDKGVKFNASSVESALRRKDLETFRYLLDFVDVANEDVNVRNYIFHAAWKHEHNIDAMRLLKEKKQNGYDSYVIEFVCRALDDNISLDLVKILLEDAQWLKHDVLCYFPFLGACISAQRTDILSFIHHSIREIDVNFCLRFAEMFHFTEVIEFLQQM</sequence>
<reference evidence="1 2" key="1">
    <citation type="journal article" date="2021" name="Sci. Rep.">
        <title>The genome of the diatom Chaetoceros tenuissimus carries an ancient integrated fragment of an extant virus.</title>
        <authorList>
            <person name="Hongo Y."/>
            <person name="Kimura K."/>
            <person name="Takaki Y."/>
            <person name="Yoshida Y."/>
            <person name="Baba S."/>
            <person name="Kobayashi G."/>
            <person name="Nagasaki K."/>
            <person name="Hano T."/>
            <person name="Tomaru Y."/>
        </authorList>
    </citation>
    <scope>NUCLEOTIDE SEQUENCE [LARGE SCALE GENOMIC DNA]</scope>
    <source>
        <strain evidence="1 2">NIES-3715</strain>
    </source>
</reference>
<organism evidence="1 2">
    <name type="scientific">Chaetoceros tenuissimus</name>
    <dbReference type="NCBI Taxonomy" id="426638"/>
    <lineage>
        <taxon>Eukaryota</taxon>
        <taxon>Sar</taxon>
        <taxon>Stramenopiles</taxon>
        <taxon>Ochrophyta</taxon>
        <taxon>Bacillariophyta</taxon>
        <taxon>Coscinodiscophyceae</taxon>
        <taxon>Chaetocerotophycidae</taxon>
        <taxon>Chaetocerotales</taxon>
        <taxon>Chaetocerotaceae</taxon>
        <taxon>Chaetoceros</taxon>
    </lineage>
</organism>
<dbReference type="AlphaFoldDB" id="A0AAD3H4R3"/>
<protein>
    <submittedName>
        <fullName evidence="1">Uncharacterized protein</fullName>
    </submittedName>
</protein>
<dbReference type="Gene3D" id="1.25.40.20">
    <property type="entry name" value="Ankyrin repeat-containing domain"/>
    <property type="match status" value="1"/>
</dbReference>
<dbReference type="InterPro" id="IPR036770">
    <property type="entry name" value="Ankyrin_rpt-contain_sf"/>
</dbReference>
<comment type="caution">
    <text evidence="1">The sequence shown here is derived from an EMBL/GenBank/DDBJ whole genome shotgun (WGS) entry which is preliminary data.</text>
</comment>
<gene>
    <name evidence="1" type="ORF">CTEN210_06459</name>
</gene>
<evidence type="ECO:0000313" key="2">
    <source>
        <dbReference type="Proteomes" id="UP001054902"/>
    </source>
</evidence>